<feature type="region of interest" description="Disordered" evidence="1">
    <location>
        <begin position="602"/>
        <end position="869"/>
    </location>
</feature>
<dbReference type="InterPro" id="IPR056337">
    <property type="entry name" value="LHD_YVC1"/>
</dbReference>
<keyword evidence="2" id="KW-1133">Transmembrane helix</keyword>
<keyword evidence="6" id="KW-1185">Reference proteome</keyword>
<feature type="compositionally biased region" description="Polar residues" evidence="1">
    <location>
        <begin position="714"/>
        <end position="739"/>
    </location>
</feature>
<gene>
    <name evidence="5" type="ORF">TAPDE_002148</name>
</gene>
<evidence type="ECO:0000259" key="4">
    <source>
        <dbReference type="Pfam" id="PF23317"/>
    </source>
</evidence>
<evidence type="ECO:0000259" key="3">
    <source>
        <dbReference type="Pfam" id="PF23190"/>
    </source>
</evidence>
<feature type="transmembrane region" description="Helical" evidence="2">
    <location>
        <begin position="302"/>
        <end position="322"/>
    </location>
</feature>
<feature type="transmembrane region" description="Helical" evidence="2">
    <location>
        <begin position="482"/>
        <end position="502"/>
    </location>
</feature>
<feature type="domain" description="YVC1 N-terminal linker helical" evidence="3">
    <location>
        <begin position="36"/>
        <end position="198"/>
    </location>
</feature>
<evidence type="ECO:0000313" key="6">
    <source>
        <dbReference type="Proteomes" id="UP000013776"/>
    </source>
</evidence>
<feature type="transmembrane region" description="Helical" evidence="2">
    <location>
        <begin position="440"/>
        <end position="462"/>
    </location>
</feature>
<reference evidence="5 6" key="1">
    <citation type="journal article" date="2013" name="MBio">
        <title>Genome sequencing of the plant pathogen Taphrina deformans, the causal agent of peach leaf curl.</title>
        <authorList>
            <person name="Cisse O.H."/>
            <person name="Almeida J.M.G.C.F."/>
            <person name="Fonseca A."/>
            <person name="Kumar A.A."/>
            <person name="Salojaervi J."/>
            <person name="Overmyer K."/>
            <person name="Hauser P.M."/>
            <person name="Pagni M."/>
        </authorList>
    </citation>
    <scope>NUCLEOTIDE SEQUENCE [LARGE SCALE GENOMIC DNA]</scope>
    <source>
        <strain evidence="6">PYCC 5710 / ATCC 11124 / CBS 356.35 / IMI 108563 / JCM 9778 / NBRC 8474</strain>
    </source>
</reference>
<feature type="compositionally biased region" description="Acidic residues" evidence="1">
    <location>
        <begin position="752"/>
        <end position="768"/>
    </location>
</feature>
<feature type="compositionally biased region" description="Polar residues" evidence="1">
    <location>
        <begin position="844"/>
        <end position="854"/>
    </location>
</feature>
<sequence>MLLGELHEADSDHARDLEINPLLDGKSGNMDDIAVYTVTHALRGSVSSAVDTSLTWEQLKSPQLNSFLVRPLLNKCREMGSRAIIFCLLTNCTQFLKEAEEDTARAGVNNTRAMTCELLACKFLKEFSPRELIDVLTFDFWPLKGHREHANDVIARSQRISALEVAIKGVCKKFLASPLVVQVLENIWKGNIVFYGASDKDAQLLPHKMRKAASTYDAREASIFKLSRLRVPRYRHWMQTISFAILLGLVIAVLIERSITIMPLEIIMIVYAIGFMLEEVVGLNDTGSSLFLSNLWNSFDMLTLLFFIAFFVLRIWGLLYWQGTDMQYFAYDLLAVNTVFLTPRLFSALDHTRQFSQMLIAFQRMAYDLITSLIFILIFFAGFFLALSLAFARNLYTAPEVAFKLLQLIFGFSPAAWALLPEINWIGKILLITFMVNTNYLVVTILVSVLSTTFASVITNAHEEHQYLFALNTILAVKSDALFFYQAPLNLIEWLLAPLALVMPRARWIRLNRYFIKFLHFPMLAAIYMFERFYLRPRAFLPQDLLARTVSYDTMRGVSLGDGHQRSISAAFFGRRRRESDAQHRNSSEILQQVFDRTQSSALRSRGYGATRPGGLSKIDGRRTNDWVTRLPEDVFSPGAPTPSDGSPDQHRKISYFDGGPPRRPTAQKRNTTANLSTRQQPSTLAYTQKVRSRKLRLPSESGAMSDPEDLTVPSGSPRSVASQTALLSQQARRPTQDSFIDVEERAHENDSGDDEMDEYAIQEESHDDSEHDANGKDSGENTDITTTPENVKNRKKFSVAQAHKRSQSEATIKPPRAVVQSSSNGLWSRGSRGARAAGPPPSRSSTENVSRSIPKSIRGPETKRVREVSNDLDKYSSSLATQLADHAGIEGDILSRIVMNRVDGIETAVKGGHARMEKLESALYELIREMKHSRKEQEQHSNKKAG</sequence>
<protein>
    <submittedName>
        <fullName evidence="5">Cation channel family transporter</fullName>
    </submittedName>
</protein>
<dbReference type="Pfam" id="PF23317">
    <property type="entry name" value="YVC1_C"/>
    <property type="match status" value="1"/>
</dbReference>
<evidence type="ECO:0000313" key="5">
    <source>
        <dbReference type="EMBL" id="CCX35432.1"/>
    </source>
</evidence>
<dbReference type="Pfam" id="PF23190">
    <property type="entry name" value="LHD_TRPY1"/>
    <property type="match status" value="1"/>
</dbReference>
<dbReference type="STRING" id="1097556.R5A1P9"/>
<dbReference type="eggNOG" id="ENOG502QU70">
    <property type="taxonomic scope" value="Eukaryota"/>
</dbReference>
<comment type="caution">
    <text evidence="5">The sequence shown here is derived from an EMBL/GenBank/DDBJ whole genome shotgun (WGS) entry which is preliminary data.</text>
</comment>
<dbReference type="PANTHER" id="PTHR35859">
    <property type="entry name" value="NONSELECTIVE CATION CHANNEL PROTEIN"/>
    <property type="match status" value="1"/>
</dbReference>
<dbReference type="AlphaFoldDB" id="R5A1P9"/>
<feature type="compositionally biased region" description="Basic and acidic residues" evidence="1">
    <location>
        <begin position="769"/>
        <end position="780"/>
    </location>
</feature>
<name>R5A1P9_TAPDE</name>
<dbReference type="Proteomes" id="UP000013776">
    <property type="component" value="Unassembled WGS sequence"/>
</dbReference>
<dbReference type="InterPro" id="IPR056336">
    <property type="entry name" value="YVC1_C"/>
</dbReference>
<feature type="compositionally biased region" description="Polar residues" evidence="1">
    <location>
        <begin position="668"/>
        <end position="687"/>
    </location>
</feature>
<feature type="domain" description="Calcium channel YVC1-like C-terminal transmembrane" evidence="4">
    <location>
        <begin position="242"/>
        <end position="538"/>
    </location>
</feature>
<feature type="transmembrane region" description="Helical" evidence="2">
    <location>
        <begin position="237"/>
        <end position="255"/>
    </location>
</feature>
<keyword evidence="2" id="KW-0472">Membrane</keyword>
<proteinExistence type="predicted"/>
<organism evidence="5 6">
    <name type="scientific">Taphrina deformans (strain PYCC 5710 / ATCC 11124 / CBS 356.35 / IMI 108563 / JCM 9778 / NBRC 8474)</name>
    <name type="common">Peach leaf curl fungus</name>
    <name type="synonym">Lalaria deformans</name>
    <dbReference type="NCBI Taxonomy" id="1097556"/>
    <lineage>
        <taxon>Eukaryota</taxon>
        <taxon>Fungi</taxon>
        <taxon>Dikarya</taxon>
        <taxon>Ascomycota</taxon>
        <taxon>Taphrinomycotina</taxon>
        <taxon>Taphrinomycetes</taxon>
        <taxon>Taphrinales</taxon>
        <taxon>Taphrinaceae</taxon>
        <taxon>Taphrina</taxon>
    </lineage>
</organism>
<feature type="compositionally biased region" description="Basic residues" evidence="1">
    <location>
        <begin position="794"/>
        <end position="806"/>
    </location>
</feature>
<dbReference type="OrthoDB" id="2373987at2759"/>
<evidence type="ECO:0000256" key="2">
    <source>
        <dbReference type="SAM" id="Phobius"/>
    </source>
</evidence>
<accession>R5A1P9</accession>
<dbReference type="EMBL" id="CAHR02000073">
    <property type="protein sequence ID" value="CCX35432.1"/>
    <property type="molecule type" value="Genomic_DNA"/>
</dbReference>
<feature type="compositionally biased region" description="Polar residues" evidence="1">
    <location>
        <begin position="782"/>
        <end position="791"/>
    </location>
</feature>
<dbReference type="InterPro" id="IPR052971">
    <property type="entry name" value="TRP_calcium_channel"/>
</dbReference>
<feature type="transmembrane region" description="Helical" evidence="2">
    <location>
        <begin position="367"/>
        <end position="389"/>
    </location>
</feature>
<keyword evidence="2" id="KW-0812">Transmembrane</keyword>
<evidence type="ECO:0000256" key="1">
    <source>
        <dbReference type="SAM" id="MobiDB-lite"/>
    </source>
</evidence>
<dbReference type="VEuPathDB" id="FungiDB:TAPDE_002148"/>
<dbReference type="PANTHER" id="PTHR35859:SF4">
    <property type="entry name" value="MEMBRANE CHANNEL PROTEIN, PUTATIVE (AFU_ORTHOLOGUE AFUA_6G11300)-RELATED"/>
    <property type="match status" value="1"/>
</dbReference>
<feature type="compositionally biased region" description="Basic and acidic residues" evidence="1">
    <location>
        <begin position="859"/>
        <end position="869"/>
    </location>
</feature>
<feature type="transmembrane region" description="Helical" evidence="2">
    <location>
        <begin position="401"/>
        <end position="420"/>
    </location>
</feature>
<feature type="transmembrane region" description="Helical" evidence="2">
    <location>
        <begin position="514"/>
        <end position="535"/>
    </location>
</feature>
<feature type="transmembrane region" description="Helical" evidence="2">
    <location>
        <begin position="261"/>
        <end position="281"/>
    </location>
</feature>